<evidence type="ECO:0000313" key="2">
    <source>
        <dbReference type="Proteomes" id="UP000304953"/>
    </source>
</evidence>
<reference evidence="1" key="1">
    <citation type="submission" date="2019-04" db="EMBL/GenBank/DDBJ databases">
        <title>Microbes associate with the intestines of laboratory mice.</title>
        <authorList>
            <person name="Navarre W."/>
            <person name="Wong E."/>
            <person name="Huang K."/>
            <person name="Tropini C."/>
            <person name="Ng K."/>
            <person name="Yu B."/>
        </authorList>
    </citation>
    <scope>NUCLEOTIDE SEQUENCE</scope>
    <source>
        <strain evidence="1">NM01_1-7b</strain>
    </source>
</reference>
<name>A0AC61S0Q8_9FIRM</name>
<evidence type="ECO:0000313" key="1">
    <source>
        <dbReference type="EMBL" id="TGY97965.1"/>
    </source>
</evidence>
<gene>
    <name evidence="1" type="ORF">E5329_02265</name>
</gene>
<comment type="caution">
    <text evidence="1">The sequence shown here is derived from an EMBL/GenBank/DDBJ whole genome shotgun (WGS) entry which is preliminary data.</text>
</comment>
<sequence length="644" mass="71666">MKNGFIKVAAVTPKVRVADPVSNKQAIIEKIEEAERQRAVAVVFPELCITGYTCGDLFLMEPLLTQAKEVLLDIAAETNGKNMLVFVGLPFAWKGRLYNVAAVLGNGAVLGLVPKTCIPNYNEFYEGRYFTPGRQEAEEVALTEEIKVPMGSHLLFCADSIPELKIAVEICEDVWIPAPPSISHALAGANLIVNLSASDEITGKDRYRKNLVEGQSARLICGYVYASAGDGESTQDVVYSGHNMIAENGIMIAEAERFCNQSVYGEIDIQRLTGQRRRMSTFTGQTDNYREIPFHLKKEVTELTRFVDPSPFVPGKTEERKKRCEEILSIQSMGLKKRLEHTGCSHAVIGISGGLDSTLALLVTVRAFDLLGLERKGIHAVTMPGFGTTDRTYDNAVNLIRRLGTDFREVDIKEAVRVHFRDIGHEERQHDVTYENGQARERTQILMDIANQENGMVIGTGDMSELALGWATYNGDHMSMYGVNASVPKTLVRHLVRYYADACENAELKKILLDILDTPVSPELLPPEDGKISQKTEDIVGPYELHDFFLYHMLRSGFGPGKIYRLAAYAFEGRYSGEVILKWLKVFVRRFFSQQFKRSCLPDGPKVGTVAVSPRGDLRMPSDASSALWMAEIQELENLLPDIG</sequence>
<dbReference type="Proteomes" id="UP000304953">
    <property type="component" value="Unassembled WGS sequence"/>
</dbReference>
<dbReference type="EC" id="6.3.1.5" evidence="1"/>
<organism evidence="1 2">
    <name type="scientific">Petralouisia muris</name>
    <dbReference type="NCBI Taxonomy" id="3032872"/>
    <lineage>
        <taxon>Bacteria</taxon>
        <taxon>Bacillati</taxon>
        <taxon>Bacillota</taxon>
        <taxon>Clostridia</taxon>
        <taxon>Lachnospirales</taxon>
        <taxon>Lachnospiraceae</taxon>
        <taxon>Petralouisia</taxon>
    </lineage>
</organism>
<accession>A0AC61S0Q8</accession>
<keyword evidence="1" id="KW-0436">Ligase</keyword>
<dbReference type="EMBL" id="SRYA01000003">
    <property type="protein sequence ID" value="TGY97965.1"/>
    <property type="molecule type" value="Genomic_DNA"/>
</dbReference>
<proteinExistence type="predicted"/>
<keyword evidence="2" id="KW-1185">Reference proteome</keyword>
<protein>
    <submittedName>
        <fullName evidence="1">NAD(+) synthase</fullName>
        <ecNumber evidence="1">6.3.1.5</ecNumber>
    </submittedName>
</protein>